<proteinExistence type="predicted"/>
<protein>
    <submittedName>
        <fullName evidence="1">Uncharacterized protein</fullName>
    </submittedName>
</protein>
<evidence type="ECO:0000313" key="1">
    <source>
        <dbReference type="EMBL" id="QHU02624.1"/>
    </source>
</evidence>
<dbReference type="AlphaFoldDB" id="A0A6C0JG37"/>
<accession>A0A6C0JG37</accession>
<name>A0A6C0JG37_9ZZZZ</name>
<sequence length="89" mass="9611">MKSIGVKKKCECKYIMVLVRGIGSSRLTNQANCGGVKKAGLAPSHGYMRSGVSSVSLYKSLSVQRVGDACGDSYVSRSQVRNSFPWSMM</sequence>
<reference evidence="1" key="1">
    <citation type="journal article" date="2020" name="Nature">
        <title>Giant virus diversity and host interactions through global metagenomics.</title>
        <authorList>
            <person name="Schulz F."/>
            <person name="Roux S."/>
            <person name="Paez-Espino D."/>
            <person name="Jungbluth S."/>
            <person name="Walsh D.A."/>
            <person name="Denef V.J."/>
            <person name="McMahon K.D."/>
            <person name="Konstantinidis K.T."/>
            <person name="Eloe-Fadrosh E.A."/>
            <person name="Kyrpides N.C."/>
            <person name="Woyke T."/>
        </authorList>
    </citation>
    <scope>NUCLEOTIDE SEQUENCE</scope>
    <source>
        <strain evidence="1">GVMAG-M-3300025880-76</strain>
    </source>
</reference>
<dbReference type="EMBL" id="MN740361">
    <property type="protein sequence ID" value="QHU02624.1"/>
    <property type="molecule type" value="Genomic_DNA"/>
</dbReference>
<organism evidence="1">
    <name type="scientific">viral metagenome</name>
    <dbReference type="NCBI Taxonomy" id="1070528"/>
    <lineage>
        <taxon>unclassified sequences</taxon>
        <taxon>metagenomes</taxon>
        <taxon>organismal metagenomes</taxon>
    </lineage>
</organism>